<dbReference type="GO" id="GO:0005886">
    <property type="term" value="C:plasma membrane"/>
    <property type="evidence" value="ECO:0007669"/>
    <property type="project" value="TreeGrafter"/>
</dbReference>
<dbReference type="Gene3D" id="3.30.450.90">
    <property type="match status" value="1"/>
</dbReference>
<dbReference type="OrthoDB" id="9808272at2"/>
<dbReference type="RefSeq" id="WP_060929710.1">
    <property type="nucleotide sequence ID" value="NZ_KQ955286.1"/>
</dbReference>
<dbReference type="CDD" id="cd01129">
    <property type="entry name" value="PulE-GspE-like"/>
    <property type="match status" value="1"/>
</dbReference>
<dbReference type="SUPFAM" id="SSF52540">
    <property type="entry name" value="P-loop containing nucleoside triphosphate hydrolases"/>
    <property type="match status" value="1"/>
</dbReference>
<evidence type="ECO:0000256" key="2">
    <source>
        <dbReference type="ARBA" id="ARBA00022741"/>
    </source>
</evidence>
<dbReference type="PANTHER" id="PTHR30258">
    <property type="entry name" value="TYPE II SECRETION SYSTEM PROTEIN GSPE-RELATED"/>
    <property type="match status" value="1"/>
</dbReference>
<dbReference type="InterPro" id="IPR001482">
    <property type="entry name" value="T2SS/T4SS_dom"/>
</dbReference>
<keyword evidence="6" id="KW-1185">Reference proteome</keyword>
<proteinExistence type="inferred from homology"/>
<dbReference type="InterPro" id="IPR003593">
    <property type="entry name" value="AAA+_ATPase"/>
</dbReference>
<sequence length="392" mass="44473">MADQRDIEKNIDTFIKEIIGEAIELRVSDIHIEAFETYGRIRLRVDGSLFEYMRIKLDNYEKLLTKIKLMSKMDIAEKRRPQDANLKLEEFSNIDFRLSTINTVNGEKMVIRILSLVEFKKRAKLLGFTDDSLGKINKVLAQKSGMIIITGPTGSGKSTSLYALLDKLNTGHENIISVEDPVEYKIEGINQVSINEKIDLSFAKALRSILRQDPDIIMIGEIRDKETAQIAIRAAITGHLVLSTLHTTDAISAIPRLRDLGVEDYLINSSLSLLISQRLVKRLCTCKEKSTMTDLEYQIIKKHNNIDRNHPIYRPKGCSKCKNGYLGREAVEEVIVVDEEIKDLLRKGGERSEEIKERLAKVGFKNMLENGIDKVIEGKTSLEEILEKLDLG</sequence>
<comment type="caution">
    <text evidence="5">The sequence shown here is derived from an EMBL/GenBank/DDBJ whole genome shotgun (WGS) entry which is preliminary data.</text>
</comment>
<evidence type="ECO:0000256" key="3">
    <source>
        <dbReference type="ARBA" id="ARBA00022840"/>
    </source>
</evidence>
<evidence type="ECO:0000259" key="4">
    <source>
        <dbReference type="PROSITE" id="PS00662"/>
    </source>
</evidence>
<dbReference type="PROSITE" id="PS00662">
    <property type="entry name" value="T2SP_E"/>
    <property type="match status" value="1"/>
</dbReference>
<dbReference type="STRING" id="33036.HMPREF3200_01512"/>
<evidence type="ECO:0000256" key="1">
    <source>
        <dbReference type="ARBA" id="ARBA00006611"/>
    </source>
</evidence>
<dbReference type="InterPro" id="IPR027417">
    <property type="entry name" value="P-loop_NTPase"/>
</dbReference>
<dbReference type="Pfam" id="PF00437">
    <property type="entry name" value="T2SSE"/>
    <property type="match status" value="1"/>
</dbReference>
<dbReference type="GO" id="GO:0016887">
    <property type="term" value="F:ATP hydrolysis activity"/>
    <property type="evidence" value="ECO:0007669"/>
    <property type="project" value="TreeGrafter"/>
</dbReference>
<comment type="similarity">
    <text evidence="1">Belongs to the GSP E family.</text>
</comment>
<keyword evidence="3" id="KW-0067">ATP-binding</keyword>
<dbReference type="PANTHER" id="PTHR30258:SF1">
    <property type="entry name" value="PROTEIN TRANSPORT PROTEIN HOFB HOMOLOG"/>
    <property type="match status" value="1"/>
</dbReference>
<dbReference type="GO" id="GO:0005524">
    <property type="term" value="F:ATP binding"/>
    <property type="evidence" value="ECO:0007669"/>
    <property type="project" value="UniProtKB-KW"/>
</dbReference>
<dbReference type="EMBL" id="LRPM01000055">
    <property type="protein sequence ID" value="KWZ77336.1"/>
    <property type="molecule type" value="Genomic_DNA"/>
</dbReference>
<organism evidence="5 6">
    <name type="scientific">Anaerococcus tetradius</name>
    <dbReference type="NCBI Taxonomy" id="33036"/>
    <lineage>
        <taxon>Bacteria</taxon>
        <taxon>Bacillati</taxon>
        <taxon>Bacillota</taxon>
        <taxon>Tissierellia</taxon>
        <taxon>Tissierellales</taxon>
        <taxon>Peptoniphilaceae</taxon>
        <taxon>Anaerococcus</taxon>
    </lineage>
</organism>
<dbReference type="Gene3D" id="3.40.50.300">
    <property type="entry name" value="P-loop containing nucleotide triphosphate hydrolases"/>
    <property type="match status" value="1"/>
</dbReference>
<protein>
    <submittedName>
        <fullName evidence="5">General secretory pathway protein E family protein</fullName>
    </submittedName>
</protein>
<name>A0A133KCQ0_9FIRM</name>
<evidence type="ECO:0000313" key="5">
    <source>
        <dbReference type="EMBL" id="KWZ77336.1"/>
    </source>
</evidence>
<gene>
    <name evidence="5" type="ORF">HMPREF3200_01512</name>
</gene>
<keyword evidence="2" id="KW-0547">Nucleotide-binding</keyword>
<dbReference type="Proteomes" id="UP000070383">
    <property type="component" value="Unassembled WGS sequence"/>
</dbReference>
<dbReference type="AlphaFoldDB" id="A0A133KCQ0"/>
<accession>A0A133KCQ0</accession>
<reference evidence="6" key="1">
    <citation type="submission" date="2016-01" db="EMBL/GenBank/DDBJ databases">
        <authorList>
            <person name="Mitreva M."/>
            <person name="Pepin K.H."/>
            <person name="Mihindukulasuriya K.A."/>
            <person name="Fulton R."/>
            <person name="Fronick C."/>
            <person name="O'Laughlin M."/>
            <person name="Miner T."/>
            <person name="Herter B."/>
            <person name="Rosa B.A."/>
            <person name="Cordes M."/>
            <person name="Tomlinson C."/>
            <person name="Wollam A."/>
            <person name="Palsikar V.B."/>
            <person name="Mardis E.R."/>
            <person name="Wilson R.K."/>
        </authorList>
    </citation>
    <scope>NUCLEOTIDE SEQUENCE [LARGE SCALE GENOMIC DNA]</scope>
    <source>
        <strain evidence="6">MJR8151</strain>
    </source>
</reference>
<evidence type="ECO:0000313" key="6">
    <source>
        <dbReference type="Proteomes" id="UP000070383"/>
    </source>
</evidence>
<dbReference type="SMART" id="SM00382">
    <property type="entry name" value="AAA"/>
    <property type="match status" value="1"/>
</dbReference>
<feature type="domain" description="Bacterial type II secretion system protein E" evidence="4">
    <location>
        <begin position="210"/>
        <end position="224"/>
    </location>
</feature>
<dbReference type="PATRIC" id="fig|33036.3.peg.1497"/>